<reference evidence="2" key="1">
    <citation type="submission" date="2021-02" db="EMBL/GenBank/DDBJ databases">
        <authorList>
            <person name="Dougan E. K."/>
            <person name="Rhodes N."/>
            <person name="Thang M."/>
            <person name="Chan C."/>
        </authorList>
    </citation>
    <scope>NUCLEOTIDE SEQUENCE</scope>
</reference>
<accession>A0A813DE76</accession>
<comment type="caution">
    <text evidence="2">The sequence shown here is derived from an EMBL/GenBank/DDBJ whole genome shotgun (WGS) entry which is preliminary data.</text>
</comment>
<organism evidence="2 3">
    <name type="scientific">Polarella glacialis</name>
    <name type="common">Dinoflagellate</name>
    <dbReference type="NCBI Taxonomy" id="89957"/>
    <lineage>
        <taxon>Eukaryota</taxon>
        <taxon>Sar</taxon>
        <taxon>Alveolata</taxon>
        <taxon>Dinophyceae</taxon>
        <taxon>Suessiales</taxon>
        <taxon>Suessiaceae</taxon>
        <taxon>Polarella</taxon>
    </lineage>
</organism>
<feature type="region of interest" description="Disordered" evidence="1">
    <location>
        <begin position="410"/>
        <end position="487"/>
    </location>
</feature>
<name>A0A813DE76_POLGL</name>
<feature type="region of interest" description="Disordered" evidence="1">
    <location>
        <begin position="210"/>
        <end position="276"/>
    </location>
</feature>
<protein>
    <submittedName>
        <fullName evidence="2">Uncharacterized protein</fullName>
    </submittedName>
</protein>
<dbReference type="EMBL" id="CAJNNV010000936">
    <property type="protein sequence ID" value="CAE8583913.1"/>
    <property type="molecule type" value="Genomic_DNA"/>
</dbReference>
<evidence type="ECO:0000313" key="2">
    <source>
        <dbReference type="EMBL" id="CAE8583913.1"/>
    </source>
</evidence>
<feature type="compositionally biased region" description="Basic residues" evidence="1">
    <location>
        <begin position="210"/>
        <end position="219"/>
    </location>
</feature>
<sequence>MAFASNALVRGRSLPVASIHLATEDSVCLSEASEDCPEEIQVTALAVCMAAYSSAEVRWITQAPPFNTTAMQDPGDRKGVRTVSLDLLSGDLADAASQKPVSQEEYQALLRREREARVATEANLKSVLAAARAKELELERDELVQMLGEQNRLLESERRHLTLQLRKVLAEQDKLRGQLKEDTVYRRSLIKEVSSLLDEREILLREVRHCGSRSPRKSRPTQPYSASPRVMKDLSPNSVLTDDTETATTAVTTPHAQPKETGKQEARMSQQEADDARVLSPMEVVPQGSLLRAESPEEDPEVQQKLDDADAAAKTALASLVARSVPLIAPSEAQIASGSRNPKEEFISHSRPQEVFGPAGARSVSPRTRSRREVPYFAGYPRCRRGEKLNHEQQLLHQKPMQLAQTMPARALPPPLSLSPPRTRPAYNATSAAKQKQQQTLLRRQEPSQTLHAARKQQMPKEAQQPPPSGTGKEGAPPTAEQVYFRHMQGLVRRIGYSGE</sequence>
<evidence type="ECO:0000313" key="3">
    <source>
        <dbReference type="Proteomes" id="UP000654075"/>
    </source>
</evidence>
<feature type="compositionally biased region" description="Basic and acidic residues" evidence="1">
    <location>
        <begin position="257"/>
        <end position="266"/>
    </location>
</feature>
<gene>
    <name evidence="2" type="ORF">PGLA1383_LOCUS2859</name>
</gene>
<evidence type="ECO:0000256" key="1">
    <source>
        <dbReference type="SAM" id="MobiDB-lite"/>
    </source>
</evidence>
<proteinExistence type="predicted"/>
<dbReference type="Proteomes" id="UP000654075">
    <property type="component" value="Unassembled WGS sequence"/>
</dbReference>
<dbReference type="AlphaFoldDB" id="A0A813DE76"/>
<keyword evidence="3" id="KW-1185">Reference proteome</keyword>
<feature type="compositionally biased region" description="Low complexity" evidence="1">
    <location>
        <begin position="419"/>
        <end position="442"/>
    </location>
</feature>